<keyword evidence="7 16" id="KW-0547">Nucleotide-binding</keyword>
<keyword evidence="10" id="KW-0862">Zinc</keyword>
<keyword evidence="3" id="KW-0597">Phosphoprotein</keyword>
<comment type="catalytic activity">
    <reaction evidence="13">
        <text>1,2-di-(9Z-octadecenoyl)-sn-glycerol + ATP = 1,2-di-(9Z-octadecenoyl)-sn-glycero-3-phosphate + ADP + H(+)</text>
        <dbReference type="Rhea" id="RHEA:40327"/>
        <dbReference type="ChEBI" id="CHEBI:15378"/>
        <dbReference type="ChEBI" id="CHEBI:30616"/>
        <dbReference type="ChEBI" id="CHEBI:52333"/>
        <dbReference type="ChEBI" id="CHEBI:74546"/>
        <dbReference type="ChEBI" id="CHEBI:456216"/>
    </reaction>
    <physiologicalReaction direction="left-to-right" evidence="13">
        <dbReference type="Rhea" id="RHEA:40328"/>
    </physiologicalReaction>
</comment>
<dbReference type="InterPro" id="IPR054474">
    <property type="entry name" value="DGKD_4H"/>
</dbReference>
<name>A0AAW0I3R9_MYOGA</name>
<gene>
    <name evidence="21" type="ORF">U0070_013238</name>
</gene>
<feature type="domain" description="DAGKc" evidence="20">
    <location>
        <begin position="200"/>
        <end position="266"/>
    </location>
</feature>
<proteinExistence type="inferred from homology"/>
<dbReference type="Gene3D" id="2.60.200.40">
    <property type="match status" value="1"/>
</dbReference>
<feature type="domain" description="Phorbol-ester/DAG-type" evidence="19">
    <location>
        <begin position="119"/>
        <end position="170"/>
    </location>
</feature>
<evidence type="ECO:0000259" key="20">
    <source>
        <dbReference type="PROSITE" id="PS50146"/>
    </source>
</evidence>
<keyword evidence="6" id="KW-0677">Repeat</keyword>
<dbReference type="InterPro" id="IPR047480">
    <property type="entry name" value="C1_DGKeta_rpt2"/>
</dbReference>
<evidence type="ECO:0000256" key="12">
    <source>
        <dbReference type="ARBA" id="ARBA00023098"/>
    </source>
</evidence>
<dbReference type="AlphaFoldDB" id="A0AAW0I3R9"/>
<evidence type="ECO:0000259" key="19">
    <source>
        <dbReference type="PROSITE" id="PS50081"/>
    </source>
</evidence>
<dbReference type="PROSITE" id="PS00479">
    <property type="entry name" value="ZF_DAG_PE_1"/>
    <property type="match status" value="2"/>
</dbReference>
<keyword evidence="22" id="KW-1185">Reference proteome</keyword>
<dbReference type="Pfam" id="PF00609">
    <property type="entry name" value="DAGK_acc"/>
    <property type="match status" value="2"/>
</dbReference>
<comment type="pathway">
    <text evidence="1">Lipid metabolism; glycerolipid metabolism.</text>
</comment>
<comment type="similarity">
    <text evidence="2 16">Belongs to the eukaryotic diacylglycerol kinase family.</text>
</comment>
<dbReference type="InterPro" id="IPR002219">
    <property type="entry name" value="PKC_DAG/PE"/>
</dbReference>
<sequence length="822" mass="90724">IITPFRRLMLCAENRKEMEDWISSLKSVQSREPYEVAQFNVEHFSGMHNWYACSHARPTFCNVCRESLSGVTSHGLSCEVCKFKAHKRCAVRATNNCKWTTLASIGKDIIEDEDGVAMPHQWLEGNLPVSAKCAVCDKTCGSVLRLQDWKCLWCKTMVHTACKDLYHPVCPLGQCKVSVIPPIALNSTDSDGFCRATFSFCVSPLLVFVNSKSGDNQGVKFLRRFKQLLNPAQVFDLMNGGPHLGLRLFQKFDNFRILVCGGDGSMAIYEDSVANHLTKILNSDEHAVVISSAKILCETVRDFVAKVEKAQDKTLENTVVAEAVASKCSVLNEKLEQLLQALHADAQASRVPPGVGPAIPEEDAVESSSEESLGESKDQLVNDVAKPSSQKGVKPREIMLRANSLKKAVRQVIEEAGKGTHKISSKEAGNSPAASITSVHNARIRYTFEEKGSHACLNVFTYTNLFPFLLLKVMDEQTVHPCEAVSQSGDHDSTETDESKDDDVKELSAAKSSSQSPDGQASRGHFQTDSAAGSTVTTTKENLPVLNTRIICPGLRAGLAASIAGSSIINKVLLANIDPFGATPFIDPDLDSLDGYSEKCVMNNYFGIGLDAKISLEFNNKREEHPEKCRSRTKNLMWYGVLGTRELLQRSYKNLEQRVQLEIFAAPSFDDKILEVVAVFDSVQMAVSRVIKLQHHRIAQCRTVKITIFGDEGVPVQVDGEAWVQPPGIIKISWEDKQKCDAGKPVLRTNLYIHPAADLATEEVSQMRLCSQAAEELITRICDAATIHCLLEQELAHAVNACSHALNKANPRFPEPHKRYRH</sequence>
<evidence type="ECO:0000259" key="18">
    <source>
        <dbReference type="PROSITE" id="PS50003"/>
    </source>
</evidence>
<feature type="compositionally biased region" description="Polar residues" evidence="17">
    <location>
        <begin position="510"/>
        <end position="537"/>
    </location>
</feature>
<evidence type="ECO:0000256" key="16">
    <source>
        <dbReference type="RuleBase" id="RU361128"/>
    </source>
</evidence>
<dbReference type="Proteomes" id="UP001488838">
    <property type="component" value="Unassembled WGS sequence"/>
</dbReference>
<evidence type="ECO:0000256" key="6">
    <source>
        <dbReference type="ARBA" id="ARBA00022737"/>
    </source>
</evidence>
<feature type="region of interest" description="Disordered" evidence="17">
    <location>
        <begin position="416"/>
        <end position="436"/>
    </location>
</feature>
<dbReference type="GO" id="GO:0005886">
    <property type="term" value="C:plasma membrane"/>
    <property type="evidence" value="ECO:0007669"/>
    <property type="project" value="TreeGrafter"/>
</dbReference>
<keyword evidence="12" id="KW-0443">Lipid metabolism</keyword>
<evidence type="ECO:0000256" key="13">
    <source>
        <dbReference type="ARBA" id="ARBA00023371"/>
    </source>
</evidence>
<feature type="domain" description="PH" evidence="18">
    <location>
        <begin position="1"/>
        <end position="30"/>
    </location>
</feature>
<protein>
    <recommendedName>
        <fullName evidence="16">Diacylglycerol kinase</fullName>
        <shortName evidence="16">DAG kinase</shortName>
        <ecNumber evidence="16">2.7.1.107</ecNumber>
    </recommendedName>
</protein>
<dbReference type="InterPro" id="IPR037607">
    <property type="entry name" value="DGK"/>
</dbReference>
<dbReference type="FunFam" id="3.30.60.20:FF:000029">
    <property type="entry name" value="Diacylglycerol kinase"/>
    <property type="match status" value="1"/>
</dbReference>
<dbReference type="Gene3D" id="3.30.60.20">
    <property type="match status" value="2"/>
</dbReference>
<dbReference type="CDD" id="cd20848">
    <property type="entry name" value="C1_DGKeta_rpt1"/>
    <property type="match status" value="1"/>
</dbReference>
<feature type="domain" description="Phorbol-ester/DAG-type" evidence="19">
    <location>
        <begin position="47"/>
        <end position="97"/>
    </location>
</feature>
<evidence type="ECO:0000256" key="17">
    <source>
        <dbReference type="SAM" id="MobiDB-lite"/>
    </source>
</evidence>
<dbReference type="SUPFAM" id="SSF57889">
    <property type="entry name" value="Cysteine-rich domain"/>
    <property type="match status" value="2"/>
</dbReference>
<evidence type="ECO:0000256" key="9">
    <source>
        <dbReference type="ARBA" id="ARBA00022777"/>
    </source>
</evidence>
<feature type="compositionally biased region" description="Acidic residues" evidence="17">
    <location>
        <begin position="360"/>
        <end position="373"/>
    </location>
</feature>
<reference evidence="21 22" key="1">
    <citation type="journal article" date="2023" name="bioRxiv">
        <title>Conserved and derived expression patterns and positive selection on dental genes reveal complex evolutionary context of ever-growing rodent molars.</title>
        <authorList>
            <person name="Calamari Z.T."/>
            <person name="Song A."/>
            <person name="Cohen E."/>
            <person name="Akter M."/>
            <person name="Roy R.D."/>
            <person name="Hallikas O."/>
            <person name="Christensen M.M."/>
            <person name="Li P."/>
            <person name="Marangoni P."/>
            <person name="Jernvall J."/>
            <person name="Klein O.D."/>
        </authorList>
    </citation>
    <scope>NUCLEOTIDE SEQUENCE [LARGE SCALE GENOMIC DNA]</scope>
    <source>
        <strain evidence="21">V071</strain>
    </source>
</reference>
<evidence type="ECO:0000256" key="5">
    <source>
        <dbReference type="ARBA" id="ARBA00022723"/>
    </source>
</evidence>
<dbReference type="InterPro" id="IPR001849">
    <property type="entry name" value="PH_domain"/>
</dbReference>
<keyword evidence="11 16" id="KW-0067">ATP-binding</keyword>
<dbReference type="InterPro" id="IPR016064">
    <property type="entry name" value="NAD/diacylglycerol_kinase_sf"/>
</dbReference>
<dbReference type="SUPFAM" id="SSF111331">
    <property type="entry name" value="NAD kinase/diacylglycerol kinase-like"/>
    <property type="match status" value="2"/>
</dbReference>
<evidence type="ECO:0000256" key="4">
    <source>
        <dbReference type="ARBA" id="ARBA00022679"/>
    </source>
</evidence>
<evidence type="ECO:0000256" key="10">
    <source>
        <dbReference type="ARBA" id="ARBA00022833"/>
    </source>
</evidence>
<evidence type="ECO:0000256" key="11">
    <source>
        <dbReference type="ARBA" id="ARBA00022840"/>
    </source>
</evidence>
<dbReference type="PANTHER" id="PTHR11255:SF37">
    <property type="entry name" value="DIACYLGLYCEROL KINASE ETA"/>
    <property type="match status" value="1"/>
</dbReference>
<evidence type="ECO:0000313" key="21">
    <source>
        <dbReference type="EMBL" id="KAK7809052.1"/>
    </source>
</evidence>
<evidence type="ECO:0000256" key="7">
    <source>
        <dbReference type="ARBA" id="ARBA00022741"/>
    </source>
</evidence>
<dbReference type="SMART" id="SM00046">
    <property type="entry name" value="DAGKc"/>
    <property type="match status" value="1"/>
</dbReference>
<evidence type="ECO:0000256" key="15">
    <source>
        <dbReference type="ARBA" id="ARBA00060536"/>
    </source>
</evidence>
<dbReference type="InterPro" id="IPR011993">
    <property type="entry name" value="PH-like_dom_sf"/>
</dbReference>
<dbReference type="GO" id="GO:0046486">
    <property type="term" value="P:glycerolipid metabolic process"/>
    <property type="evidence" value="ECO:0007669"/>
    <property type="project" value="UniProtKB-ARBA"/>
</dbReference>
<dbReference type="EC" id="2.7.1.107" evidence="16"/>
<dbReference type="EMBL" id="JBBHLL010000223">
    <property type="protein sequence ID" value="KAK7809052.1"/>
    <property type="molecule type" value="Genomic_DNA"/>
</dbReference>
<dbReference type="Pfam" id="PF00781">
    <property type="entry name" value="DAGK_cat"/>
    <property type="match status" value="1"/>
</dbReference>
<keyword evidence="8" id="KW-0863">Zinc-finger</keyword>
<keyword evidence="4 16" id="KW-0808">Transferase</keyword>
<feature type="region of interest" description="Disordered" evidence="17">
    <location>
        <begin position="349"/>
        <end position="395"/>
    </location>
</feature>
<dbReference type="PROSITE" id="PS50146">
    <property type="entry name" value="DAGK"/>
    <property type="match status" value="1"/>
</dbReference>
<dbReference type="GO" id="GO:0004143">
    <property type="term" value="F:ATP-dependent diacylglycerol kinase activity"/>
    <property type="evidence" value="ECO:0007669"/>
    <property type="project" value="UniProtKB-EC"/>
</dbReference>
<keyword evidence="5" id="KW-0479">Metal-binding</keyword>
<dbReference type="Gene3D" id="2.30.29.30">
    <property type="entry name" value="Pleckstrin-homology domain (PH domain)/Phosphotyrosine-binding domain (PTB)"/>
    <property type="match status" value="1"/>
</dbReference>
<evidence type="ECO:0000256" key="14">
    <source>
        <dbReference type="ARBA" id="ARBA00023411"/>
    </source>
</evidence>
<accession>A0AAW0I3R9</accession>
<comment type="catalytic activity">
    <reaction evidence="14">
        <text>a 1,2-diacyl-sn-glycerol + ATP = a 1,2-diacyl-sn-glycero-3-phosphate + ADP + H(+)</text>
        <dbReference type="Rhea" id="RHEA:10272"/>
        <dbReference type="ChEBI" id="CHEBI:15378"/>
        <dbReference type="ChEBI" id="CHEBI:17815"/>
        <dbReference type="ChEBI" id="CHEBI:30616"/>
        <dbReference type="ChEBI" id="CHEBI:58608"/>
        <dbReference type="ChEBI" id="CHEBI:456216"/>
        <dbReference type="EC" id="2.7.1.107"/>
    </reaction>
    <physiologicalReaction direction="left-to-right" evidence="14">
        <dbReference type="Rhea" id="RHEA:10273"/>
    </physiologicalReaction>
</comment>
<keyword evidence="9 16" id="KW-0418">Kinase</keyword>
<dbReference type="CDD" id="cd20894">
    <property type="entry name" value="C1_DGKeta_rpt2"/>
    <property type="match status" value="1"/>
</dbReference>
<dbReference type="GO" id="GO:0008270">
    <property type="term" value="F:zinc ion binding"/>
    <property type="evidence" value="ECO:0007669"/>
    <property type="project" value="UniProtKB-KW"/>
</dbReference>
<evidence type="ECO:0000256" key="8">
    <source>
        <dbReference type="ARBA" id="ARBA00022771"/>
    </source>
</evidence>
<dbReference type="PROSITE" id="PS50003">
    <property type="entry name" value="PH_DOMAIN"/>
    <property type="match status" value="1"/>
</dbReference>
<dbReference type="Pfam" id="PF00130">
    <property type="entry name" value="C1_1"/>
    <property type="match status" value="2"/>
</dbReference>
<evidence type="ECO:0000313" key="22">
    <source>
        <dbReference type="Proteomes" id="UP001488838"/>
    </source>
</evidence>
<feature type="non-terminal residue" evidence="21">
    <location>
        <position position="1"/>
    </location>
</feature>
<dbReference type="InterPro" id="IPR046349">
    <property type="entry name" value="C1-like_sf"/>
</dbReference>
<dbReference type="SUPFAM" id="SSF50729">
    <property type="entry name" value="PH domain-like"/>
    <property type="match status" value="1"/>
</dbReference>
<feature type="region of interest" description="Disordered" evidence="17">
    <location>
        <begin position="483"/>
        <end position="537"/>
    </location>
</feature>
<dbReference type="InterPro" id="IPR000756">
    <property type="entry name" value="Diacylglycerol_kin_accessory"/>
</dbReference>
<dbReference type="Pfam" id="PF22944">
    <property type="entry name" value="DGKD_4H"/>
    <property type="match status" value="1"/>
</dbReference>
<organism evidence="21 22">
    <name type="scientific">Myodes glareolus</name>
    <name type="common">Bank vole</name>
    <name type="synonym">Clethrionomys glareolus</name>
    <dbReference type="NCBI Taxonomy" id="447135"/>
    <lineage>
        <taxon>Eukaryota</taxon>
        <taxon>Metazoa</taxon>
        <taxon>Chordata</taxon>
        <taxon>Craniata</taxon>
        <taxon>Vertebrata</taxon>
        <taxon>Euteleostomi</taxon>
        <taxon>Mammalia</taxon>
        <taxon>Eutheria</taxon>
        <taxon>Euarchontoglires</taxon>
        <taxon>Glires</taxon>
        <taxon>Rodentia</taxon>
        <taxon>Myomorpha</taxon>
        <taxon>Muroidea</taxon>
        <taxon>Cricetidae</taxon>
        <taxon>Arvicolinae</taxon>
        <taxon>Myodes</taxon>
    </lineage>
</organism>
<dbReference type="GO" id="GO:0007200">
    <property type="term" value="P:phospholipase C-activating G protein-coupled receptor signaling pathway"/>
    <property type="evidence" value="ECO:0007669"/>
    <property type="project" value="InterPro"/>
</dbReference>
<dbReference type="FunFam" id="3.30.60.20:FF:000002">
    <property type="entry name" value="Diacylglycerol kinase"/>
    <property type="match status" value="1"/>
</dbReference>
<comment type="pathway">
    <text evidence="15">Glycerolipid metabolism.</text>
</comment>
<evidence type="ECO:0000256" key="2">
    <source>
        <dbReference type="ARBA" id="ARBA00009280"/>
    </source>
</evidence>
<evidence type="ECO:0000256" key="1">
    <source>
        <dbReference type="ARBA" id="ARBA00005175"/>
    </source>
</evidence>
<dbReference type="SMART" id="SM00045">
    <property type="entry name" value="DAGKa"/>
    <property type="match status" value="1"/>
</dbReference>
<comment type="caution">
    <text evidence="21">The sequence shown here is derived from an EMBL/GenBank/DDBJ whole genome shotgun (WGS) entry which is preliminary data.</text>
</comment>
<dbReference type="PROSITE" id="PS50081">
    <property type="entry name" value="ZF_DAG_PE_2"/>
    <property type="match status" value="2"/>
</dbReference>
<dbReference type="InterPro" id="IPR001206">
    <property type="entry name" value="Diacylglycerol_kinase_cat_dom"/>
</dbReference>
<dbReference type="GO" id="GO:0005524">
    <property type="term" value="F:ATP binding"/>
    <property type="evidence" value="ECO:0007669"/>
    <property type="project" value="UniProtKB-KW"/>
</dbReference>
<dbReference type="PANTHER" id="PTHR11255">
    <property type="entry name" value="DIACYLGLYCEROL KINASE"/>
    <property type="match status" value="1"/>
</dbReference>
<evidence type="ECO:0000256" key="3">
    <source>
        <dbReference type="ARBA" id="ARBA00022553"/>
    </source>
</evidence>
<dbReference type="SMART" id="SM00109">
    <property type="entry name" value="C1"/>
    <property type="match status" value="2"/>
</dbReference>